<sequence length="253" mass="29292">MAYYGDRDERITETEQYSTNYDRGYGYNDDRRGPREDERFTETETTYYSNDNDRPPPPQVPYPWRPHWDDRERRYIFVNEQNGERTWDFPGREGGYGGGGYERQEVIEEREYGQQQQQRQGGGHSGLMYGALGAAAGLAGGAILMHEGDRIGDDYERDKYRVENDVEGFPDNAARWTGEKVQEVEDIPQDVEGGFDRFGRRIEGGFEDVVDAPEEVAGWAGRREGGVERYDDNIDNAYDQGRAEGRYEENDRW</sequence>
<dbReference type="AlphaFoldDB" id="A0A4U0XLE0"/>
<dbReference type="InterPro" id="IPR001202">
    <property type="entry name" value="WW_dom"/>
</dbReference>
<evidence type="ECO:0000259" key="2">
    <source>
        <dbReference type="PROSITE" id="PS50020"/>
    </source>
</evidence>
<dbReference type="EMBL" id="NAJQ01000141">
    <property type="protein sequence ID" value="TKA77301.1"/>
    <property type="molecule type" value="Genomic_DNA"/>
</dbReference>
<feature type="compositionally biased region" description="Basic and acidic residues" evidence="1">
    <location>
        <begin position="1"/>
        <end position="13"/>
    </location>
</feature>
<evidence type="ECO:0000313" key="4">
    <source>
        <dbReference type="Proteomes" id="UP000309340"/>
    </source>
</evidence>
<reference evidence="3 4" key="1">
    <citation type="submission" date="2017-03" db="EMBL/GenBank/DDBJ databases">
        <title>Genomes of endolithic fungi from Antarctica.</title>
        <authorList>
            <person name="Coleine C."/>
            <person name="Masonjones S."/>
            <person name="Stajich J.E."/>
        </authorList>
    </citation>
    <scope>NUCLEOTIDE SEQUENCE [LARGE SCALE GENOMIC DNA]</scope>
    <source>
        <strain evidence="3 4">CCFEE 5184</strain>
    </source>
</reference>
<feature type="compositionally biased region" description="Pro residues" evidence="1">
    <location>
        <begin position="55"/>
        <end position="64"/>
    </location>
</feature>
<dbReference type="OrthoDB" id="2367685at2759"/>
<organism evidence="3 4">
    <name type="scientific">Friedmanniomyces simplex</name>
    <dbReference type="NCBI Taxonomy" id="329884"/>
    <lineage>
        <taxon>Eukaryota</taxon>
        <taxon>Fungi</taxon>
        <taxon>Dikarya</taxon>
        <taxon>Ascomycota</taxon>
        <taxon>Pezizomycotina</taxon>
        <taxon>Dothideomycetes</taxon>
        <taxon>Dothideomycetidae</taxon>
        <taxon>Mycosphaerellales</taxon>
        <taxon>Teratosphaeriaceae</taxon>
        <taxon>Friedmanniomyces</taxon>
    </lineage>
</organism>
<name>A0A4U0XLE0_9PEZI</name>
<feature type="region of interest" description="Disordered" evidence="1">
    <location>
        <begin position="1"/>
        <end position="64"/>
    </location>
</feature>
<feature type="compositionally biased region" description="Basic and acidic residues" evidence="1">
    <location>
        <begin position="241"/>
        <end position="253"/>
    </location>
</feature>
<dbReference type="PROSITE" id="PS50020">
    <property type="entry name" value="WW_DOMAIN_2"/>
    <property type="match status" value="1"/>
</dbReference>
<feature type="region of interest" description="Disordered" evidence="1">
    <location>
        <begin position="231"/>
        <end position="253"/>
    </location>
</feature>
<keyword evidence="4" id="KW-1185">Reference proteome</keyword>
<protein>
    <recommendedName>
        <fullName evidence="2">WW domain-containing protein</fullName>
    </recommendedName>
</protein>
<comment type="caution">
    <text evidence="3">The sequence shown here is derived from an EMBL/GenBank/DDBJ whole genome shotgun (WGS) entry which is preliminary data.</text>
</comment>
<feature type="compositionally biased region" description="Basic and acidic residues" evidence="1">
    <location>
        <begin position="28"/>
        <end position="42"/>
    </location>
</feature>
<proteinExistence type="predicted"/>
<gene>
    <name evidence="3" type="ORF">B0A55_04340</name>
</gene>
<dbReference type="Gene3D" id="2.20.70.10">
    <property type="match status" value="1"/>
</dbReference>
<evidence type="ECO:0000256" key="1">
    <source>
        <dbReference type="SAM" id="MobiDB-lite"/>
    </source>
</evidence>
<feature type="domain" description="WW" evidence="2">
    <location>
        <begin position="58"/>
        <end position="92"/>
    </location>
</feature>
<dbReference type="Proteomes" id="UP000309340">
    <property type="component" value="Unassembled WGS sequence"/>
</dbReference>
<accession>A0A4U0XLE0</accession>
<evidence type="ECO:0000313" key="3">
    <source>
        <dbReference type="EMBL" id="TKA77301.1"/>
    </source>
</evidence>